<keyword evidence="3" id="KW-1185">Reference proteome</keyword>
<feature type="compositionally biased region" description="Low complexity" evidence="1">
    <location>
        <begin position="471"/>
        <end position="486"/>
    </location>
</feature>
<name>A0ABY1RKS2_9XANT</name>
<sequence length="661" mass="72902">MRSTKSSNRRTHAQSSYQSQPEQPAGQPAGAGTVASGMPSPSEPSGVLNELSARPTKRRRTQASAVRSAPGWGAHPAPNVTSTPFPSSALPYGDLPPNRHVHHPQLSRADAPEPQGATAQQPASEDAAVHEEPQAQVDCPLTSGDMRKEFAKLRNNLLSGTRWSGSGTPYTADKALIGRFVDGAEKGANNFYTTKDYVYILIRFSAWLKKQKKGGLQDRLLQDLNELRSDALNFQTETGSRRLIAAVKKLHDMASAKDGTVKTRRYRRNEIPDGDKQLINDALSATSEYATVLRAFSGWLHAGKKKALCEPGRLHSEALTDDARAFMKMKMPGSHHLNAALRQLQIFKCTGSTDLQKKLDTREIPEVDCQLSEDYKAAGWESSCGMTYTDGRTYADMTSGVMRSFSAWLQQNKKDPIACRLHDRTLDEDVELYTSDGSSKYKSSIRGILTQVREISSSNAQLPDLGGRAEPSGSSYSSRFPSTTSGVLPPAPQRVWNFDTPVEEVTEPASSAQPEASSPPFEFDWGDALYQADVLSRADQREWDLDTFPEQFMASASSAQPEASSYSIPFDWEILCQEATEPQHTTAMPQASTLSFDEKDTGPSWKPGAQQVPDWLLQHAVRDEQMVRIRGIEYRVFTKQVEVDGVNQAKLWLKPEQFLGG</sequence>
<feature type="region of interest" description="Disordered" evidence="1">
    <location>
        <begin position="1"/>
        <end position="134"/>
    </location>
</feature>
<accession>A0ABY1RKS2</accession>
<evidence type="ECO:0000313" key="3">
    <source>
        <dbReference type="Proteomes" id="UP000195877"/>
    </source>
</evidence>
<protein>
    <submittedName>
        <fullName evidence="2">Uncharacterized protein</fullName>
    </submittedName>
</protein>
<dbReference type="Proteomes" id="UP000195877">
    <property type="component" value="Chromosome 1"/>
</dbReference>
<evidence type="ECO:0000256" key="1">
    <source>
        <dbReference type="SAM" id="MobiDB-lite"/>
    </source>
</evidence>
<gene>
    <name evidence="2" type="ORF">PD885_00611</name>
</gene>
<organism evidence="2 3">
    <name type="scientific">Xanthomonas fragariae</name>
    <dbReference type="NCBI Taxonomy" id="48664"/>
    <lineage>
        <taxon>Bacteria</taxon>
        <taxon>Pseudomonadati</taxon>
        <taxon>Pseudomonadota</taxon>
        <taxon>Gammaproteobacteria</taxon>
        <taxon>Lysobacterales</taxon>
        <taxon>Lysobacteraceae</taxon>
        <taxon>Xanthomonas</taxon>
    </lineage>
</organism>
<feature type="region of interest" description="Disordered" evidence="1">
    <location>
        <begin position="459"/>
        <end position="492"/>
    </location>
</feature>
<feature type="compositionally biased region" description="Polar residues" evidence="1">
    <location>
        <begin position="13"/>
        <end position="22"/>
    </location>
</feature>
<proteinExistence type="predicted"/>
<reference evidence="2 3" key="1">
    <citation type="submission" date="2017-05" db="EMBL/GenBank/DDBJ databases">
        <authorList>
            <person name="Blom J."/>
        </authorList>
    </citation>
    <scope>NUCLEOTIDE SEQUENCE [LARGE SCALE GENOMIC DNA]</scope>
    <source>
        <strain evidence="2">PD885</strain>
    </source>
</reference>
<evidence type="ECO:0000313" key="2">
    <source>
        <dbReference type="EMBL" id="SMQ97879.1"/>
    </source>
</evidence>
<dbReference type="EMBL" id="LT853882">
    <property type="protein sequence ID" value="SMQ97879.1"/>
    <property type="molecule type" value="Genomic_DNA"/>
</dbReference>